<evidence type="ECO:0000313" key="1">
    <source>
        <dbReference type="EMBL" id="BAY82344.1"/>
    </source>
</evidence>
<proteinExistence type="predicted"/>
<keyword evidence="2" id="KW-1185">Reference proteome</keyword>
<evidence type="ECO:0000313" key="2">
    <source>
        <dbReference type="Proteomes" id="UP000218418"/>
    </source>
</evidence>
<accession>A0A1Z4LME8</accession>
<dbReference type="AlphaFoldDB" id="A0A1Z4LME8"/>
<reference evidence="1 2" key="1">
    <citation type="submission" date="2017-06" db="EMBL/GenBank/DDBJ databases">
        <title>Genome sequencing of cyanobaciteial culture collection at National Institute for Environmental Studies (NIES).</title>
        <authorList>
            <person name="Hirose Y."/>
            <person name="Shimura Y."/>
            <person name="Fujisawa T."/>
            <person name="Nakamura Y."/>
            <person name="Kawachi M."/>
        </authorList>
    </citation>
    <scope>NUCLEOTIDE SEQUENCE [LARGE SCALE GENOMIC DNA]</scope>
    <source>
        <strain evidence="1 2">NIES-267</strain>
    </source>
</reference>
<dbReference type="InterPro" id="IPR052922">
    <property type="entry name" value="Cytidylate_Kinase-2"/>
</dbReference>
<protein>
    <recommendedName>
        <fullName evidence="3">Topology modulation protein</fullName>
    </recommendedName>
</protein>
<dbReference type="EMBL" id="AP018227">
    <property type="protein sequence ID" value="BAY82344.1"/>
    <property type="molecule type" value="Genomic_DNA"/>
</dbReference>
<gene>
    <name evidence="1" type="ORF">NIES267_18230</name>
</gene>
<name>A0A1Z4LME8_9CYAN</name>
<dbReference type="Proteomes" id="UP000218418">
    <property type="component" value="Chromosome"/>
</dbReference>
<organism evidence="1 2">
    <name type="scientific">Calothrix parasitica NIES-267</name>
    <dbReference type="NCBI Taxonomy" id="1973488"/>
    <lineage>
        <taxon>Bacteria</taxon>
        <taxon>Bacillati</taxon>
        <taxon>Cyanobacteriota</taxon>
        <taxon>Cyanophyceae</taxon>
        <taxon>Nostocales</taxon>
        <taxon>Calotrichaceae</taxon>
        <taxon>Calothrix</taxon>
    </lineage>
</organism>
<evidence type="ECO:0008006" key="3">
    <source>
        <dbReference type="Google" id="ProtNLM"/>
    </source>
</evidence>
<dbReference type="PANTHER" id="PTHR37816">
    <property type="entry name" value="YALI0E33011P"/>
    <property type="match status" value="1"/>
</dbReference>
<sequence length="120" mass="14264">MEESLIGNNWIVDGNHSKTRDIVWGKADTLVWLDYSFPLIMSRVLWRTFHRVVTKQQICNGNYESLKKTFSKESIILWSLQTYRKRKREYPILINQPEYSHLNIVRLSSPQAAEHWLSTL</sequence>
<dbReference type="PANTHER" id="PTHR37816:SF1">
    <property type="entry name" value="TOXIN"/>
    <property type="match status" value="1"/>
</dbReference>